<gene>
    <name evidence="2" type="ORF">BCR33DRAFT_714524</name>
</gene>
<feature type="transmembrane region" description="Helical" evidence="1">
    <location>
        <begin position="52"/>
        <end position="73"/>
    </location>
</feature>
<evidence type="ECO:0008006" key="4">
    <source>
        <dbReference type="Google" id="ProtNLM"/>
    </source>
</evidence>
<evidence type="ECO:0000313" key="3">
    <source>
        <dbReference type="Proteomes" id="UP000193642"/>
    </source>
</evidence>
<feature type="transmembrane region" description="Helical" evidence="1">
    <location>
        <begin position="163"/>
        <end position="191"/>
    </location>
</feature>
<proteinExistence type="predicted"/>
<evidence type="ECO:0000313" key="2">
    <source>
        <dbReference type="EMBL" id="ORY48087.1"/>
    </source>
</evidence>
<dbReference type="AlphaFoldDB" id="A0A1Y2CMA4"/>
<dbReference type="OrthoDB" id="298344at2759"/>
<comment type="caution">
    <text evidence="2">The sequence shown here is derived from an EMBL/GenBank/DDBJ whole genome shotgun (WGS) entry which is preliminary data.</text>
</comment>
<accession>A0A1Y2CMA4</accession>
<feature type="transmembrane region" description="Helical" evidence="1">
    <location>
        <begin position="85"/>
        <end position="111"/>
    </location>
</feature>
<dbReference type="EMBL" id="MCGO01000012">
    <property type="protein sequence ID" value="ORY48087.1"/>
    <property type="molecule type" value="Genomic_DNA"/>
</dbReference>
<reference evidence="2 3" key="1">
    <citation type="submission" date="2016-07" db="EMBL/GenBank/DDBJ databases">
        <title>Pervasive Adenine N6-methylation of Active Genes in Fungi.</title>
        <authorList>
            <consortium name="DOE Joint Genome Institute"/>
            <person name="Mondo S.J."/>
            <person name="Dannebaum R.O."/>
            <person name="Kuo R.C."/>
            <person name="Labutti K."/>
            <person name="Haridas S."/>
            <person name="Kuo A."/>
            <person name="Salamov A."/>
            <person name="Ahrendt S.R."/>
            <person name="Lipzen A."/>
            <person name="Sullivan W."/>
            <person name="Andreopoulos W.B."/>
            <person name="Clum A."/>
            <person name="Lindquist E."/>
            <person name="Daum C."/>
            <person name="Ramamoorthy G.K."/>
            <person name="Gryganskyi A."/>
            <person name="Culley D."/>
            <person name="Magnuson J.K."/>
            <person name="James T.Y."/>
            <person name="O'Malley M.A."/>
            <person name="Stajich J.E."/>
            <person name="Spatafora J.W."/>
            <person name="Visel A."/>
            <person name="Grigoriev I.V."/>
        </authorList>
    </citation>
    <scope>NUCLEOTIDE SEQUENCE [LARGE SCALE GENOMIC DNA]</scope>
    <source>
        <strain evidence="2 3">JEL800</strain>
    </source>
</reference>
<keyword evidence="1" id="KW-1133">Transmembrane helix</keyword>
<keyword evidence="1" id="KW-0812">Transmembrane</keyword>
<evidence type="ECO:0000256" key="1">
    <source>
        <dbReference type="SAM" id="Phobius"/>
    </source>
</evidence>
<name>A0A1Y2CMA4_9FUNG</name>
<organism evidence="2 3">
    <name type="scientific">Rhizoclosmatium globosum</name>
    <dbReference type="NCBI Taxonomy" id="329046"/>
    <lineage>
        <taxon>Eukaryota</taxon>
        <taxon>Fungi</taxon>
        <taxon>Fungi incertae sedis</taxon>
        <taxon>Chytridiomycota</taxon>
        <taxon>Chytridiomycota incertae sedis</taxon>
        <taxon>Chytridiomycetes</taxon>
        <taxon>Chytridiales</taxon>
        <taxon>Chytriomycetaceae</taxon>
        <taxon>Rhizoclosmatium</taxon>
    </lineage>
</organism>
<keyword evidence="1" id="KW-0472">Membrane</keyword>
<dbReference type="Proteomes" id="UP000193642">
    <property type="component" value="Unassembled WGS sequence"/>
</dbReference>
<protein>
    <recommendedName>
        <fullName evidence="4">MARVEL domain-containing protein</fullName>
    </recommendedName>
</protein>
<keyword evidence="3" id="KW-1185">Reference proteome</keyword>
<feature type="transmembrane region" description="Helical" evidence="1">
    <location>
        <begin position="123"/>
        <end position="143"/>
    </location>
</feature>
<sequence length="213" mass="23605">MLPLPNLKSLGMKRSGSGGGLLSSLKGNKQDYADKFNKNFEIEKKVRFSNRFFQVALAMISYYFLGQIAGALADTHPGLYQTIGFNWMLAIMSPIIAGALVGQYFAPFCITNWTSVKMLSLELLLDLTITIFWIGCFASEIQLVNGDCPPGKSYGCDMFNWTLAWNILSFLSWLIAVGLDVHSLLLGLGYIQPGHALEDMELNASIMRRGRMG</sequence>